<evidence type="ECO:0000256" key="4">
    <source>
        <dbReference type="ARBA" id="ARBA00023136"/>
    </source>
</evidence>
<dbReference type="InterPro" id="IPR011701">
    <property type="entry name" value="MFS"/>
</dbReference>
<evidence type="ECO:0000256" key="3">
    <source>
        <dbReference type="ARBA" id="ARBA00022989"/>
    </source>
</evidence>
<dbReference type="PROSITE" id="PS50850">
    <property type="entry name" value="MFS"/>
    <property type="match status" value="1"/>
</dbReference>
<feature type="transmembrane region" description="Helical" evidence="6">
    <location>
        <begin position="239"/>
        <end position="258"/>
    </location>
</feature>
<comment type="caution">
    <text evidence="8">The sequence shown here is derived from an EMBL/GenBank/DDBJ whole genome shotgun (WGS) entry which is preliminary data.</text>
</comment>
<dbReference type="EMBL" id="LUFC02001481">
    <property type="protein sequence ID" value="KAF4473794.1"/>
    <property type="molecule type" value="Genomic_DNA"/>
</dbReference>
<feature type="transmembrane region" description="Helical" evidence="6">
    <location>
        <begin position="309"/>
        <end position="330"/>
    </location>
</feature>
<feature type="transmembrane region" description="Helical" evidence="6">
    <location>
        <begin position="279"/>
        <end position="297"/>
    </location>
</feature>
<dbReference type="GO" id="GO:0005886">
    <property type="term" value="C:plasma membrane"/>
    <property type="evidence" value="ECO:0007669"/>
    <property type="project" value="TreeGrafter"/>
</dbReference>
<keyword evidence="9" id="KW-1185">Reference proteome</keyword>
<feature type="transmembrane region" description="Helical" evidence="6">
    <location>
        <begin position="351"/>
        <end position="371"/>
    </location>
</feature>
<evidence type="ECO:0000256" key="1">
    <source>
        <dbReference type="ARBA" id="ARBA00004141"/>
    </source>
</evidence>
<dbReference type="InterPro" id="IPR036259">
    <property type="entry name" value="MFS_trans_sf"/>
</dbReference>
<comment type="subcellular location">
    <subcellularLocation>
        <location evidence="1">Membrane</location>
        <topology evidence="1">Multi-pass membrane protein</topology>
    </subcellularLocation>
</comment>
<dbReference type="OrthoDB" id="440553at2759"/>
<evidence type="ECO:0000259" key="7">
    <source>
        <dbReference type="PROSITE" id="PS50850"/>
    </source>
</evidence>
<sequence length="590" mass="63139">MGISAFSAGFAYDQLEEPTVLWTGTDFGVRHTVPTNPFSRQKTNGLILLPLAATAIMAPSSETHLAPATEQPVQLNSSSVSPLRMALGVLGLWICLFLSALETTIVATALRTISDDLNGLTQSNWVVVAYLLTYNGFLLLFSKLTDVFGQKTLLIVAQVIFLISSLACGVAQTMPQLIVFRAFQGLGGSGIYSTVFIIIAKIVTVEKVGMYTGILSSVFALASLLGPILGGVIVENTTWRWVFFINGPGIAISLAFVIPAIPGANHRLFGKDQIQRVDAIGGFLSLAWPILMVFALQEAGDGYEWDSSVILGTLVGSVVGLVSFVAYEVWVQRQSHPEPIFPIRLLRSLSLSLNLINMFAMGACFYAAIILLPQRFQSVNGLSALSAGLKMLAFTLVSPVFSMACGVALSKRPPAVYILLFTGAALNTVGMGLLSSLPDSGPVSNPVYGYEVILGVGLGLMMTPLIFLLKVEFGNENLAAVMGANNTVRTLGGCVALAVCSNVLHTDLNRQLATFLTPKQIAAVLSSSAAIDELSDLEVLQVRKAYGISYDTQCRALLAFAGLGDVAALGLWLTSKKLRTRMRDMREIRE</sequence>
<dbReference type="Pfam" id="PF07690">
    <property type="entry name" value="MFS_1"/>
    <property type="match status" value="1"/>
</dbReference>
<evidence type="ECO:0000256" key="6">
    <source>
        <dbReference type="SAM" id="Phobius"/>
    </source>
</evidence>
<evidence type="ECO:0000256" key="5">
    <source>
        <dbReference type="ARBA" id="ARBA00023180"/>
    </source>
</evidence>
<feature type="transmembrane region" description="Helical" evidence="6">
    <location>
        <begin position="178"/>
        <end position="199"/>
    </location>
</feature>
<organism evidence="8 9">
    <name type="scientific">Fusarium agapanthi</name>
    <dbReference type="NCBI Taxonomy" id="1803897"/>
    <lineage>
        <taxon>Eukaryota</taxon>
        <taxon>Fungi</taxon>
        <taxon>Dikarya</taxon>
        <taxon>Ascomycota</taxon>
        <taxon>Pezizomycotina</taxon>
        <taxon>Sordariomycetes</taxon>
        <taxon>Hypocreomycetidae</taxon>
        <taxon>Hypocreales</taxon>
        <taxon>Nectriaceae</taxon>
        <taxon>Fusarium</taxon>
        <taxon>Fusarium fujikuroi species complex</taxon>
    </lineage>
</organism>
<dbReference type="Gene3D" id="1.20.1250.20">
    <property type="entry name" value="MFS general substrate transporter like domains"/>
    <property type="match status" value="1"/>
</dbReference>
<keyword evidence="3 6" id="KW-1133">Transmembrane helix</keyword>
<keyword evidence="2 6" id="KW-0812">Transmembrane</keyword>
<dbReference type="AlphaFoldDB" id="A0A9P5E8G6"/>
<feature type="transmembrane region" description="Helical" evidence="6">
    <location>
        <begin position="391"/>
        <end position="409"/>
    </location>
</feature>
<feature type="domain" description="Major facilitator superfamily (MFS) profile" evidence="7">
    <location>
        <begin position="88"/>
        <end position="579"/>
    </location>
</feature>
<feature type="transmembrane region" description="Helical" evidence="6">
    <location>
        <begin position="153"/>
        <end position="172"/>
    </location>
</feature>
<name>A0A9P5E8G6_9HYPO</name>
<gene>
    <name evidence="8" type="ORF">FAGAP_12875</name>
</gene>
<dbReference type="GO" id="GO:0022857">
    <property type="term" value="F:transmembrane transporter activity"/>
    <property type="evidence" value="ECO:0007669"/>
    <property type="project" value="InterPro"/>
</dbReference>
<dbReference type="PANTHER" id="PTHR23501:SF43">
    <property type="entry name" value="MULTIDRUG TRANSPORTER, PUTATIVE (AFU_ORTHOLOGUE AFUA_6G03040)-RELATED"/>
    <property type="match status" value="1"/>
</dbReference>
<accession>A0A9P5E8G6</accession>
<feature type="transmembrane region" description="Helical" evidence="6">
    <location>
        <begin position="122"/>
        <end position="141"/>
    </location>
</feature>
<protein>
    <submittedName>
        <fullName evidence="8">Major facilitator superfamily domain, general substrate transporter</fullName>
    </submittedName>
</protein>
<evidence type="ECO:0000256" key="2">
    <source>
        <dbReference type="ARBA" id="ARBA00022692"/>
    </source>
</evidence>
<keyword evidence="4 6" id="KW-0472">Membrane</keyword>
<dbReference type="Gene3D" id="1.20.1720.10">
    <property type="entry name" value="Multidrug resistance protein D"/>
    <property type="match status" value="1"/>
</dbReference>
<keyword evidence="5" id="KW-0325">Glycoprotein</keyword>
<feature type="transmembrane region" description="Helical" evidence="6">
    <location>
        <begin position="556"/>
        <end position="575"/>
    </location>
</feature>
<dbReference type="Proteomes" id="UP000737391">
    <property type="component" value="Unassembled WGS sequence"/>
</dbReference>
<proteinExistence type="predicted"/>
<feature type="transmembrane region" description="Helical" evidence="6">
    <location>
        <begin position="211"/>
        <end position="233"/>
    </location>
</feature>
<dbReference type="PRINTS" id="PR01036">
    <property type="entry name" value="TCRTETB"/>
</dbReference>
<dbReference type="PANTHER" id="PTHR23501">
    <property type="entry name" value="MAJOR FACILITATOR SUPERFAMILY"/>
    <property type="match status" value="1"/>
</dbReference>
<reference evidence="8" key="1">
    <citation type="submission" date="2020-01" db="EMBL/GenBank/DDBJ databases">
        <title>Identification and distribution of gene clusters putatively required for synthesis of sphingolipid metabolism inhibitors in phylogenetically diverse species of the filamentous fungus Fusarium.</title>
        <authorList>
            <person name="Kim H.-S."/>
            <person name="Busman M."/>
            <person name="Brown D.W."/>
            <person name="Divon H."/>
            <person name="Uhlig S."/>
            <person name="Proctor R.H."/>
        </authorList>
    </citation>
    <scope>NUCLEOTIDE SEQUENCE</scope>
    <source>
        <strain evidence="8">NRRL 31653</strain>
    </source>
</reference>
<dbReference type="SUPFAM" id="SSF103473">
    <property type="entry name" value="MFS general substrate transporter"/>
    <property type="match status" value="1"/>
</dbReference>
<feature type="transmembrane region" description="Helical" evidence="6">
    <location>
        <begin position="447"/>
        <end position="469"/>
    </location>
</feature>
<evidence type="ECO:0000313" key="9">
    <source>
        <dbReference type="Proteomes" id="UP000737391"/>
    </source>
</evidence>
<evidence type="ECO:0000313" key="8">
    <source>
        <dbReference type="EMBL" id="KAF4473794.1"/>
    </source>
</evidence>
<feature type="transmembrane region" description="Helical" evidence="6">
    <location>
        <begin position="416"/>
        <end position="435"/>
    </location>
</feature>
<feature type="transmembrane region" description="Helical" evidence="6">
    <location>
        <begin position="85"/>
        <end position="110"/>
    </location>
</feature>
<dbReference type="InterPro" id="IPR020846">
    <property type="entry name" value="MFS_dom"/>
</dbReference>